<organism evidence="6 7">
    <name type="scientific">Pseudomonas juntendi</name>
    <dbReference type="NCBI Taxonomy" id="2666183"/>
    <lineage>
        <taxon>Bacteria</taxon>
        <taxon>Pseudomonadati</taxon>
        <taxon>Pseudomonadota</taxon>
        <taxon>Gammaproteobacteria</taxon>
        <taxon>Pseudomonadales</taxon>
        <taxon>Pseudomonadaceae</taxon>
        <taxon>Pseudomonas</taxon>
    </lineage>
</organism>
<dbReference type="RefSeq" id="WP_182365304.1">
    <property type="nucleotide sequence ID" value="NZ_JACGCU010000009.1"/>
</dbReference>
<dbReference type="GO" id="GO:0071949">
    <property type="term" value="F:FAD binding"/>
    <property type="evidence" value="ECO:0007669"/>
    <property type="project" value="InterPro"/>
</dbReference>
<gene>
    <name evidence="6" type="ORF">H4C44_07615</name>
</gene>
<evidence type="ECO:0000256" key="3">
    <source>
        <dbReference type="ARBA" id="ARBA00022827"/>
    </source>
</evidence>
<dbReference type="InterPro" id="IPR036188">
    <property type="entry name" value="FAD/NAD-bd_sf"/>
</dbReference>
<accession>A0A7W2JHI3</accession>
<comment type="caution">
    <text evidence="6">The sequence shown here is derived from an EMBL/GenBank/DDBJ whole genome shotgun (WGS) entry which is preliminary data.</text>
</comment>
<keyword evidence="4" id="KW-0560">Oxidoreductase</keyword>
<evidence type="ECO:0000256" key="1">
    <source>
        <dbReference type="ARBA" id="ARBA00001974"/>
    </source>
</evidence>
<proteinExistence type="predicted"/>
<keyword evidence="6" id="KW-0503">Monooxygenase</keyword>
<dbReference type="AlphaFoldDB" id="A0A7W2JHI3"/>
<dbReference type="SUPFAM" id="SSF51905">
    <property type="entry name" value="FAD/NAD(P)-binding domain"/>
    <property type="match status" value="1"/>
</dbReference>
<feature type="domain" description="FAD-binding" evidence="5">
    <location>
        <begin position="7"/>
        <end position="343"/>
    </location>
</feature>
<evidence type="ECO:0000313" key="7">
    <source>
        <dbReference type="Proteomes" id="UP000556620"/>
    </source>
</evidence>
<dbReference type="GO" id="GO:0004497">
    <property type="term" value="F:monooxygenase activity"/>
    <property type="evidence" value="ECO:0007669"/>
    <property type="project" value="UniProtKB-KW"/>
</dbReference>
<protein>
    <submittedName>
        <fullName evidence="6">FAD-dependent monooxygenase</fullName>
    </submittedName>
</protein>
<name>A0A7W2JHI3_9PSED</name>
<keyword evidence="3" id="KW-0274">FAD</keyword>
<dbReference type="Pfam" id="PF01494">
    <property type="entry name" value="FAD_binding_3"/>
    <property type="match status" value="1"/>
</dbReference>
<dbReference type="PRINTS" id="PR00420">
    <property type="entry name" value="RNGMNOXGNASE"/>
</dbReference>
<keyword evidence="2" id="KW-0285">Flavoprotein</keyword>
<dbReference type="PANTHER" id="PTHR46496:SF1">
    <property type="entry name" value="ZEAXANTHIN EPOXIDASE, CHLOROPLASTIC"/>
    <property type="match status" value="1"/>
</dbReference>
<dbReference type="EMBL" id="JACGCU010000009">
    <property type="protein sequence ID" value="MBA6059035.1"/>
    <property type="molecule type" value="Genomic_DNA"/>
</dbReference>
<dbReference type="Proteomes" id="UP000556620">
    <property type="component" value="Unassembled WGS sequence"/>
</dbReference>
<comment type="cofactor">
    <cofactor evidence="1">
        <name>FAD</name>
        <dbReference type="ChEBI" id="CHEBI:57692"/>
    </cofactor>
</comment>
<sequence>MSSKPVALIIGTGIGGLSAAIALKKAGWGVRLYEKSPSLRASGSGLSVMSNASAAMQKLLGVDLGLERYGAPILDFEIRHRSGLLLKRLPFQEIAEAQGAPSVCISRENLQRALLDTLGEAPIELGKRFAGFEQDASGVQVRFEDGSLAAGDILVGADGYHSAVREAMGVRSVVQEAGYICWLALVRYSHPQITPGYVVHYWGKGKRVGIIDIGDGWVYWWGTANMPNRQAQQWQGSSADVAQVYAGWPAIVGDIMRSTPSESVISVDAKDRSFPATWSQGRVTLLGDAAHPMLTSLGQGAGLSIEDAAVLGHVLVDGSDPVAALRRYETLRQPRARAIVDASRALSEVEQYDRFIPRLKRDMGMLLAPARSMRERLQASLLFDDRAVLSQ</sequence>
<evidence type="ECO:0000313" key="6">
    <source>
        <dbReference type="EMBL" id="MBA6059035.1"/>
    </source>
</evidence>
<dbReference type="Gene3D" id="3.50.50.60">
    <property type="entry name" value="FAD/NAD(P)-binding domain"/>
    <property type="match status" value="1"/>
</dbReference>
<evidence type="ECO:0000259" key="5">
    <source>
        <dbReference type="Pfam" id="PF01494"/>
    </source>
</evidence>
<reference evidence="6 7" key="1">
    <citation type="submission" date="2020-07" db="EMBL/GenBank/DDBJ databases">
        <title>Diversity of carbapenemase encoding genes among Pseudomonas putida group clinical isolates in a tertiary Brazilian hospital.</title>
        <authorList>
            <person name="Alberto-Lei F."/>
            <person name="Nodari C.S."/>
            <person name="Streling A.P."/>
            <person name="Paulino J.T."/>
            <person name="Bessa-Neto F.O."/>
            <person name="Cayo R."/>
            <person name="Gales A.C."/>
        </authorList>
    </citation>
    <scope>NUCLEOTIDE SEQUENCE [LARGE SCALE GENOMIC DNA]</scope>
    <source>
        <strain evidence="6 7">14535</strain>
    </source>
</reference>
<evidence type="ECO:0000256" key="2">
    <source>
        <dbReference type="ARBA" id="ARBA00022630"/>
    </source>
</evidence>
<evidence type="ECO:0000256" key="4">
    <source>
        <dbReference type="ARBA" id="ARBA00023002"/>
    </source>
</evidence>
<dbReference type="PANTHER" id="PTHR46496">
    <property type="match status" value="1"/>
</dbReference>
<dbReference type="InterPro" id="IPR002938">
    <property type="entry name" value="FAD-bd"/>
</dbReference>